<evidence type="ECO:0000256" key="3">
    <source>
        <dbReference type="ARBA" id="ARBA00022475"/>
    </source>
</evidence>
<dbReference type="InterPro" id="IPR045584">
    <property type="entry name" value="Pilin-like"/>
</dbReference>
<dbReference type="NCBIfam" id="TIGR02532">
    <property type="entry name" value="IV_pilin_GFxxxE"/>
    <property type="match status" value="1"/>
</dbReference>
<gene>
    <name evidence="11" type="ORF">IMCC3088_1345</name>
</gene>
<evidence type="ECO:0000256" key="8">
    <source>
        <dbReference type="ARBA" id="ARBA00023136"/>
    </source>
</evidence>
<accession>F3L1K5</accession>
<evidence type="ECO:0000256" key="2">
    <source>
        <dbReference type="ARBA" id="ARBA00021549"/>
    </source>
</evidence>
<evidence type="ECO:0000256" key="9">
    <source>
        <dbReference type="ARBA" id="ARBA00025772"/>
    </source>
</evidence>
<reference evidence="11 12" key="1">
    <citation type="journal article" date="2011" name="J. Bacteriol.">
        <title>Genome sequence of strain IMCC3088, a proteorhodopsin-containing marine bacterium belonging to the OM60/NOR5 clade.</title>
        <authorList>
            <person name="Jang Y."/>
            <person name="Oh H.M."/>
            <person name="Kang I."/>
            <person name="Lee K."/>
            <person name="Yang S.J."/>
            <person name="Cho J.C."/>
        </authorList>
    </citation>
    <scope>NUCLEOTIDE SEQUENCE [LARGE SCALE GENOMIC DNA]</scope>
    <source>
        <strain evidence="11 12">IMCC3088</strain>
    </source>
</reference>
<dbReference type="STRING" id="2518989.IMCC3088_1345"/>
<dbReference type="EMBL" id="AEIG01000033">
    <property type="protein sequence ID" value="EGG29801.1"/>
    <property type="molecule type" value="Genomic_DNA"/>
</dbReference>
<comment type="subcellular location">
    <subcellularLocation>
        <location evidence="1">Cell inner membrane</location>
        <topology evidence="1">Single-pass membrane protein</topology>
    </subcellularLocation>
</comment>
<keyword evidence="12" id="KW-1185">Reference proteome</keyword>
<keyword evidence="5" id="KW-0997">Cell inner membrane</keyword>
<evidence type="ECO:0000256" key="5">
    <source>
        <dbReference type="ARBA" id="ARBA00022519"/>
    </source>
</evidence>
<name>F3L1K5_9GAMM</name>
<dbReference type="AlphaFoldDB" id="F3L1K5"/>
<evidence type="ECO:0000256" key="10">
    <source>
        <dbReference type="ARBA" id="ARBA00030775"/>
    </source>
</evidence>
<evidence type="ECO:0000256" key="1">
    <source>
        <dbReference type="ARBA" id="ARBA00004377"/>
    </source>
</evidence>
<keyword evidence="4" id="KW-0488">Methylation</keyword>
<dbReference type="GO" id="GO:0015627">
    <property type="term" value="C:type II protein secretion system complex"/>
    <property type="evidence" value="ECO:0007669"/>
    <property type="project" value="InterPro"/>
</dbReference>
<dbReference type="InterPro" id="IPR012902">
    <property type="entry name" value="N_methyl_site"/>
</dbReference>
<proteinExistence type="inferred from homology"/>
<keyword evidence="6" id="KW-0812">Transmembrane</keyword>
<evidence type="ECO:0000256" key="4">
    <source>
        <dbReference type="ARBA" id="ARBA00022481"/>
    </source>
</evidence>
<evidence type="ECO:0000256" key="7">
    <source>
        <dbReference type="ARBA" id="ARBA00022989"/>
    </source>
</evidence>
<protein>
    <recommendedName>
        <fullName evidence="2">Type II secretion system protein H</fullName>
    </recommendedName>
    <alternativeName>
        <fullName evidence="10">General secretion pathway protein H</fullName>
    </alternativeName>
</protein>
<dbReference type="GO" id="GO:0015628">
    <property type="term" value="P:protein secretion by the type II secretion system"/>
    <property type="evidence" value="ECO:0007669"/>
    <property type="project" value="InterPro"/>
</dbReference>
<evidence type="ECO:0000256" key="6">
    <source>
        <dbReference type="ARBA" id="ARBA00022692"/>
    </source>
</evidence>
<dbReference type="SUPFAM" id="SSF54523">
    <property type="entry name" value="Pili subunits"/>
    <property type="match status" value="1"/>
</dbReference>
<dbReference type="InterPro" id="IPR022346">
    <property type="entry name" value="T2SS_GspH"/>
</dbReference>
<dbReference type="Proteomes" id="UP000005615">
    <property type="component" value="Unassembled WGS sequence"/>
</dbReference>
<evidence type="ECO:0000313" key="11">
    <source>
        <dbReference type="EMBL" id="EGG29801.1"/>
    </source>
</evidence>
<dbReference type="GO" id="GO:0005886">
    <property type="term" value="C:plasma membrane"/>
    <property type="evidence" value="ECO:0007669"/>
    <property type="project" value="UniProtKB-SubCell"/>
</dbReference>
<keyword evidence="3" id="KW-1003">Cell membrane</keyword>
<dbReference type="Pfam" id="PF12019">
    <property type="entry name" value="GspH"/>
    <property type="match status" value="1"/>
</dbReference>
<organism evidence="11 12">
    <name type="scientific">Aequoribacter fuscus</name>
    <dbReference type="NCBI Taxonomy" id="2518989"/>
    <lineage>
        <taxon>Bacteria</taxon>
        <taxon>Pseudomonadati</taxon>
        <taxon>Pseudomonadota</taxon>
        <taxon>Gammaproteobacteria</taxon>
        <taxon>Cellvibrionales</taxon>
        <taxon>Halieaceae</taxon>
        <taxon>Aequoribacter</taxon>
    </lineage>
</organism>
<sequence length="194" mass="21119">MNGRRKLSNMINKFSYFGLRAGSSGLTVIELMITLAVFAIMASLAAPPMQNLITNYRERTAINQLTGYMRLARSEAITRSAYVSLCGSSDGKRCDGDLKEGWLVFQDANGDGLYQSASDTLIRSGSLGMGERYFTDANGTATASPLIYSRDGSRRGGEIQWLFCFSADAKHQRQLSVNAAGYLKVEKVAVLGCN</sequence>
<keyword evidence="8" id="KW-0472">Membrane</keyword>
<comment type="similarity">
    <text evidence="9">Belongs to the GSP H family.</text>
</comment>
<comment type="caution">
    <text evidence="11">The sequence shown here is derived from an EMBL/GenBank/DDBJ whole genome shotgun (WGS) entry which is preliminary data.</text>
</comment>
<evidence type="ECO:0000313" key="12">
    <source>
        <dbReference type="Proteomes" id="UP000005615"/>
    </source>
</evidence>
<dbReference type="Gene3D" id="3.55.40.10">
    <property type="entry name" value="minor pseudopilin epsh domain"/>
    <property type="match status" value="1"/>
</dbReference>
<dbReference type="eggNOG" id="COG4970">
    <property type="taxonomic scope" value="Bacteria"/>
</dbReference>
<keyword evidence="7" id="KW-1133">Transmembrane helix</keyword>